<accession>A0A1G9XAV1</accession>
<dbReference type="InterPro" id="IPR012505">
    <property type="entry name" value="YbbR"/>
</dbReference>
<dbReference type="InterPro" id="IPR017868">
    <property type="entry name" value="Filamin/ABP280_repeat-like"/>
</dbReference>
<dbReference type="STRING" id="482461.SAMN05216244_3810"/>
<gene>
    <name evidence="1" type="ORF">SAMN05216244_3810</name>
</gene>
<organism evidence="1 2">
    <name type="scientific">Sediminibacillus halophilus</name>
    <dbReference type="NCBI Taxonomy" id="482461"/>
    <lineage>
        <taxon>Bacteria</taxon>
        <taxon>Bacillati</taxon>
        <taxon>Bacillota</taxon>
        <taxon>Bacilli</taxon>
        <taxon>Bacillales</taxon>
        <taxon>Bacillaceae</taxon>
        <taxon>Sediminibacillus</taxon>
    </lineage>
</organism>
<dbReference type="AlphaFoldDB" id="A0A1G9XAV1"/>
<proteinExistence type="predicted"/>
<dbReference type="EMBL" id="FNHF01000006">
    <property type="protein sequence ID" value="SDM93463.1"/>
    <property type="molecule type" value="Genomic_DNA"/>
</dbReference>
<name>A0A1G9XAV1_9BACI</name>
<dbReference type="Proteomes" id="UP000182347">
    <property type="component" value="Unassembled WGS sequence"/>
</dbReference>
<evidence type="ECO:0000313" key="2">
    <source>
        <dbReference type="Proteomes" id="UP000182347"/>
    </source>
</evidence>
<reference evidence="2" key="1">
    <citation type="submission" date="2016-10" db="EMBL/GenBank/DDBJ databases">
        <authorList>
            <person name="Varghese N."/>
            <person name="Submissions S."/>
        </authorList>
    </citation>
    <scope>NUCLEOTIDE SEQUENCE [LARGE SCALE GENOMIC DNA]</scope>
    <source>
        <strain evidence="2">CGMCC 1.6199</strain>
    </source>
</reference>
<sequence length="412" mass="45146">MDNWLKSPWVIRGLSLAMAILLFTAVRLDDNIAPPDDSKTFIPSGSEQIETMNNVPVNIEIDEENYVVSGVPENVNMNIEGPNSSVTPLVRQRSFEVFVDLQGLEPGTHTVEIQYSGIPSDINVEMEPKTAEVTIEERATESFPVEVDYINPSQLADGFEIGDASAEPQTVEVTSSQSEVDKVAVVKAYVDLKDVDKPIDSREVPVKVYDSQGNELSVRVEPETVEVSVDINSPNKEVPVETVTKGELPDGYSIKSMEVEPSDVKVYASEENLANIEQIETEEIDLSKITEATTMEVSLAPSTDMRLVEPEQVKVQIELERTETSTIENVPIDVHNLPEDATLNFIEPEEDEMNVTALGTEEELDGITASDFQLSVDAGSLAAGEHKLPVSISGPDGVAVEPEFEEITVQIE</sequence>
<dbReference type="OrthoDB" id="2960905at2"/>
<dbReference type="RefSeq" id="WP_074600794.1">
    <property type="nucleotide sequence ID" value="NZ_FNHF01000006.1"/>
</dbReference>
<dbReference type="Gene3D" id="2.170.120.40">
    <property type="entry name" value="YbbR-like domain"/>
    <property type="match status" value="2"/>
</dbReference>
<dbReference type="PROSITE" id="PS50194">
    <property type="entry name" value="FILAMIN_REPEAT"/>
    <property type="match status" value="1"/>
</dbReference>
<dbReference type="Gene3D" id="2.170.120.30">
    <property type="match status" value="2"/>
</dbReference>
<evidence type="ECO:0000313" key="1">
    <source>
        <dbReference type="EMBL" id="SDM93463.1"/>
    </source>
</evidence>
<dbReference type="Pfam" id="PF07949">
    <property type="entry name" value="YbbR"/>
    <property type="match status" value="3"/>
</dbReference>
<keyword evidence="2" id="KW-1185">Reference proteome</keyword>
<dbReference type="PANTHER" id="PTHR37804">
    <property type="entry name" value="CDAA REGULATORY PROTEIN CDAR"/>
    <property type="match status" value="1"/>
</dbReference>
<dbReference type="InterPro" id="IPR053154">
    <property type="entry name" value="c-di-AMP_regulator"/>
</dbReference>
<dbReference type="PANTHER" id="PTHR37804:SF1">
    <property type="entry name" value="CDAA REGULATORY PROTEIN CDAR"/>
    <property type="match status" value="1"/>
</dbReference>
<protein>
    <submittedName>
        <fullName evidence="1">YbbR domain-containing protein</fullName>
    </submittedName>
</protein>